<evidence type="ECO:0000313" key="8">
    <source>
        <dbReference type="WBParaSite" id="maker-unitig_26917-snap-gene-0.2-mRNA-1"/>
    </source>
</evidence>
<dbReference type="WBParaSite" id="maker-unitig_26917-snap-gene-0.2-mRNA-1">
    <property type="protein sequence ID" value="maker-unitig_26917-snap-gene-0.2-mRNA-1"/>
    <property type="gene ID" value="maker-unitig_26917-snap-gene-0.2"/>
</dbReference>
<comment type="subcellular location">
    <subcellularLocation>
        <location evidence="6">Cell membrane</location>
        <topology evidence="6">Multi-pass membrane protein</topology>
    </subcellularLocation>
    <subcellularLocation>
        <location evidence="1">Membrane</location>
    </subcellularLocation>
</comment>
<accession>A0A1I8FBP1</accession>
<comment type="function">
    <text evidence="6">Forms chloride channels.</text>
</comment>
<keyword evidence="4" id="KW-0472">Membrane</keyword>
<keyword evidence="6" id="KW-0868">Chloride</keyword>
<organism evidence="7 8">
    <name type="scientific">Macrostomum lignano</name>
    <dbReference type="NCBI Taxonomy" id="282301"/>
    <lineage>
        <taxon>Eukaryota</taxon>
        <taxon>Metazoa</taxon>
        <taxon>Spiralia</taxon>
        <taxon>Lophotrochozoa</taxon>
        <taxon>Platyhelminthes</taxon>
        <taxon>Rhabditophora</taxon>
        <taxon>Macrostomorpha</taxon>
        <taxon>Macrostomida</taxon>
        <taxon>Macrostomidae</taxon>
        <taxon>Macrostomum</taxon>
    </lineage>
</organism>
<dbReference type="InterPro" id="IPR000615">
    <property type="entry name" value="Bestrophin"/>
</dbReference>
<evidence type="ECO:0000256" key="6">
    <source>
        <dbReference type="RuleBase" id="RU363126"/>
    </source>
</evidence>
<keyword evidence="3" id="KW-1133">Transmembrane helix</keyword>
<evidence type="ECO:0000256" key="4">
    <source>
        <dbReference type="ARBA" id="ARBA00023136"/>
    </source>
</evidence>
<evidence type="ECO:0000313" key="7">
    <source>
        <dbReference type="Proteomes" id="UP000095280"/>
    </source>
</evidence>
<sequence length="112" mass="12660">MTYSYSYRVGSVKLLGLARLLGIWRASVYKLVFRELLIFCRALYGNELRVPLLLQSPVQKKIFEKIVVYSGTFESILRSPSSRLLRHRGFQALSVGRSTAYIHGAIGLSCGF</sequence>
<comment type="similarity">
    <text evidence="5 6">Belongs to the anion channel-forming bestrophin (TC 1.A.46) family. Calcium-sensitive chloride channel subfamily.</text>
</comment>
<protein>
    <recommendedName>
        <fullName evidence="6">Bestrophin homolog</fullName>
    </recommendedName>
</protein>
<evidence type="ECO:0000256" key="1">
    <source>
        <dbReference type="ARBA" id="ARBA00004370"/>
    </source>
</evidence>
<dbReference type="PANTHER" id="PTHR10736">
    <property type="entry name" value="BESTROPHIN"/>
    <property type="match status" value="1"/>
</dbReference>
<keyword evidence="6" id="KW-0406">Ion transport</keyword>
<dbReference type="Pfam" id="PF01062">
    <property type="entry name" value="Bestrophin"/>
    <property type="match status" value="1"/>
</dbReference>
<name>A0A1I8FBP1_9PLAT</name>
<evidence type="ECO:0000256" key="5">
    <source>
        <dbReference type="ARBA" id="ARBA00034769"/>
    </source>
</evidence>
<evidence type="ECO:0000256" key="2">
    <source>
        <dbReference type="ARBA" id="ARBA00022692"/>
    </source>
</evidence>
<keyword evidence="6" id="KW-1003">Cell membrane</keyword>
<keyword evidence="6" id="KW-0407">Ion channel</keyword>
<proteinExistence type="inferred from homology"/>
<dbReference type="AlphaFoldDB" id="A0A1I8FBP1"/>
<dbReference type="Proteomes" id="UP000095280">
    <property type="component" value="Unplaced"/>
</dbReference>
<keyword evidence="7" id="KW-1185">Reference proteome</keyword>
<dbReference type="GO" id="GO:0034707">
    <property type="term" value="C:chloride channel complex"/>
    <property type="evidence" value="ECO:0007669"/>
    <property type="project" value="UniProtKB-KW"/>
</dbReference>
<dbReference type="GO" id="GO:0005886">
    <property type="term" value="C:plasma membrane"/>
    <property type="evidence" value="ECO:0007669"/>
    <property type="project" value="UniProtKB-SubCell"/>
</dbReference>
<keyword evidence="2" id="KW-0812">Transmembrane</keyword>
<keyword evidence="6" id="KW-0813">Transport</keyword>
<dbReference type="InterPro" id="IPR021134">
    <property type="entry name" value="Bestrophin-like"/>
</dbReference>
<evidence type="ECO:0000256" key="3">
    <source>
        <dbReference type="ARBA" id="ARBA00022989"/>
    </source>
</evidence>
<reference evidence="8" key="1">
    <citation type="submission" date="2016-11" db="UniProtKB">
        <authorList>
            <consortium name="WormBaseParasite"/>
        </authorList>
    </citation>
    <scope>IDENTIFICATION</scope>
</reference>
<keyword evidence="6" id="KW-0869">Chloride channel</keyword>
<dbReference type="GO" id="GO:0005254">
    <property type="term" value="F:chloride channel activity"/>
    <property type="evidence" value="ECO:0007669"/>
    <property type="project" value="UniProtKB-KW"/>
</dbReference>